<dbReference type="Proteomes" id="UP000305921">
    <property type="component" value="Unassembled WGS sequence"/>
</dbReference>
<name>A0A5R9DVR2_9ACTN</name>
<sequence>MSKTALASADPAEIAALRGVFADGYTADDINRVFGTIHEVYGRTIVCRWQLLDEGWYQGNSEFYHQDGATYFYDNGGVYDWLSGAPDAPAELGDPLRWRGSPVPNSDREGPQHALTDDGFHNCALVDMDA</sequence>
<evidence type="ECO:0000313" key="2">
    <source>
        <dbReference type="Proteomes" id="UP000305921"/>
    </source>
</evidence>
<dbReference type="EMBL" id="VAWE01000002">
    <property type="protein sequence ID" value="TLQ39213.1"/>
    <property type="molecule type" value="Genomic_DNA"/>
</dbReference>
<evidence type="ECO:0000313" key="1">
    <source>
        <dbReference type="EMBL" id="TLQ39213.1"/>
    </source>
</evidence>
<reference evidence="1 2" key="1">
    <citation type="submission" date="2019-05" db="EMBL/GenBank/DDBJ databases">
        <title>Streptomyces marianii sp. nov., a novel marine actinomycete from southern coast of India.</title>
        <authorList>
            <person name="Iniyan A.M."/>
            <person name="Wink J."/>
            <person name="Ramprasad E."/>
            <person name="Ramana C.V."/>
            <person name="Bunk B."/>
            <person name="Sproer C."/>
            <person name="Joseph F.-J.R.S."/>
            <person name="Vincent S.G.P."/>
        </authorList>
    </citation>
    <scope>NUCLEOTIDE SEQUENCE [LARGE SCALE GENOMIC DNA]</scope>
    <source>
        <strain evidence="1 2">ICN19</strain>
    </source>
</reference>
<dbReference type="OrthoDB" id="4165627at2"/>
<gene>
    <name evidence="1" type="ORF">FEF34_38085</name>
</gene>
<dbReference type="RefSeq" id="WP_138058025.1">
    <property type="nucleotide sequence ID" value="NZ_VAWE01000002.1"/>
</dbReference>
<keyword evidence="2" id="KW-1185">Reference proteome</keyword>
<protein>
    <submittedName>
        <fullName evidence="1">Uncharacterized protein</fullName>
    </submittedName>
</protein>
<dbReference type="AlphaFoldDB" id="A0A5R9DVR2"/>
<proteinExistence type="predicted"/>
<organism evidence="1 2">
    <name type="scientific">Streptomyces marianii</name>
    <dbReference type="NCBI Taxonomy" id="1817406"/>
    <lineage>
        <taxon>Bacteria</taxon>
        <taxon>Bacillati</taxon>
        <taxon>Actinomycetota</taxon>
        <taxon>Actinomycetes</taxon>
        <taxon>Kitasatosporales</taxon>
        <taxon>Streptomycetaceae</taxon>
        <taxon>Streptomyces</taxon>
    </lineage>
</organism>
<comment type="caution">
    <text evidence="1">The sequence shown here is derived from an EMBL/GenBank/DDBJ whole genome shotgun (WGS) entry which is preliminary data.</text>
</comment>
<accession>A0A5R9DVR2</accession>